<dbReference type="GeneID" id="108925372"/>
<evidence type="ECO:0000256" key="2">
    <source>
        <dbReference type="ARBA" id="ARBA00009836"/>
    </source>
</evidence>
<protein>
    <recommendedName>
        <fullName evidence="3">2'-phosphotransferase</fullName>
        <ecNumber evidence="3">2.7.1.160</ecNumber>
    </recommendedName>
</protein>
<comment type="similarity">
    <text evidence="2">Belongs to the KptA/TPT1 family.</text>
</comment>
<dbReference type="GO" id="GO:0006388">
    <property type="term" value="P:tRNA splicing, via endonucleolytic cleavage and ligation"/>
    <property type="evidence" value="ECO:0007669"/>
    <property type="project" value="TreeGrafter"/>
</dbReference>
<dbReference type="Ensembl" id="ENSSFOT00015009086.2">
    <property type="protein sequence ID" value="ENSSFOP00015008961.2"/>
    <property type="gene ID" value="ENSSFOG00015005844.2"/>
</dbReference>
<reference evidence="7 8" key="1">
    <citation type="submission" date="2019-04" db="EMBL/GenBank/DDBJ databases">
        <authorList>
            <consortium name="Wellcome Sanger Institute Data Sharing"/>
        </authorList>
    </citation>
    <scope>NUCLEOTIDE SEQUENCE [LARGE SCALE GENOMIC DNA]</scope>
</reference>
<reference evidence="7" key="2">
    <citation type="submission" date="2025-08" db="UniProtKB">
        <authorList>
            <consortium name="Ensembl"/>
        </authorList>
    </citation>
    <scope>IDENTIFICATION</scope>
</reference>
<dbReference type="RefSeq" id="XP_018592750.2">
    <property type="nucleotide sequence ID" value="XM_018737234.2"/>
</dbReference>
<reference evidence="7" key="3">
    <citation type="submission" date="2025-09" db="UniProtKB">
        <authorList>
            <consortium name="Ensembl"/>
        </authorList>
    </citation>
    <scope>IDENTIFICATION</scope>
</reference>
<dbReference type="Gene3D" id="1.10.10.970">
    <property type="entry name" value="RNA 2'-phosphotransferase, Tpt1/KptA family, N-terminal domain"/>
    <property type="match status" value="1"/>
</dbReference>
<dbReference type="Proteomes" id="UP000694397">
    <property type="component" value="Chromosome 13"/>
</dbReference>
<dbReference type="InterPro" id="IPR042080">
    <property type="entry name" value="RNA_2'-PTrans_N"/>
</dbReference>
<evidence type="ECO:0000313" key="8">
    <source>
        <dbReference type="Proteomes" id="UP000694397"/>
    </source>
</evidence>
<dbReference type="KEGG" id="sfm:108925372"/>
<dbReference type="PANTHER" id="PTHR12684">
    <property type="entry name" value="PUTATIVE PHOSPHOTRANSFERASE"/>
    <property type="match status" value="1"/>
</dbReference>
<dbReference type="SUPFAM" id="SSF56399">
    <property type="entry name" value="ADP-ribosylation"/>
    <property type="match status" value="1"/>
</dbReference>
<evidence type="ECO:0000256" key="4">
    <source>
        <dbReference type="ARBA" id="ARBA00022679"/>
    </source>
</evidence>
<evidence type="ECO:0000256" key="1">
    <source>
        <dbReference type="ARBA" id="ARBA00003343"/>
    </source>
</evidence>
<evidence type="ECO:0000313" key="7">
    <source>
        <dbReference type="Ensembl" id="ENSSFOP00015008961.2"/>
    </source>
</evidence>
<dbReference type="RefSeq" id="XP_018592747.2">
    <property type="nucleotide sequence ID" value="XM_018737231.2"/>
</dbReference>
<accession>A0A8C9R892</accession>
<dbReference type="GO" id="GO:0000215">
    <property type="term" value="F:tRNA 2'-phosphotransferase activity"/>
    <property type="evidence" value="ECO:0007669"/>
    <property type="project" value="UniProtKB-EC"/>
</dbReference>
<proteinExistence type="inferred from homology"/>
<dbReference type="RefSeq" id="XP_018592749.2">
    <property type="nucleotide sequence ID" value="XM_018737233.2"/>
</dbReference>
<dbReference type="PANTHER" id="PTHR12684:SF2">
    <property type="entry name" value="TRNA 2'-PHOSPHOTRANSFERASE 1"/>
    <property type="match status" value="1"/>
</dbReference>
<evidence type="ECO:0000256" key="6">
    <source>
        <dbReference type="ARBA" id="ARBA00047949"/>
    </source>
</evidence>
<keyword evidence="4" id="KW-0808">Transferase</keyword>
<dbReference type="InterPro" id="IPR002745">
    <property type="entry name" value="Ptrans_KptA/Tpt1"/>
</dbReference>
<dbReference type="CTD" id="83707"/>
<dbReference type="Gene3D" id="3.20.170.30">
    <property type="match status" value="1"/>
</dbReference>
<comment type="catalytic activity">
    <reaction evidence="6">
        <text>2'-phospho-[ligated tRNA] + NAD(+) = mature tRNA + ADP-alpha-D-ribose 1'',2''-cyclic phosphate + nicotinamide</text>
        <dbReference type="Rhea" id="RHEA:23324"/>
        <dbReference type="Rhea" id="RHEA-COMP:11106"/>
        <dbReference type="Rhea" id="RHEA-COMP:11107"/>
        <dbReference type="ChEBI" id="CHEBI:17154"/>
        <dbReference type="ChEBI" id="CHEBI:57540"/>
        <dbReference type="ChEBI" id="CHEBI:76596"/>
        <dbReference type="ChEBI" id="CHEBI:82883"/>
        <dbReference type="ChEBI" id="CHEBI:85027"/>
        <dbReference type="EC" id="2.7.1.160"/>
    </reaction>
</comment>
<name>A0A8C9R892_SCLFO</name>
<keyword evidence="5" id="KW-0520">NAD</keyword>
<keyword evidence="8" id="KW-1185">Reference proteome</keyword>
<dbReference type="GeneTree" id="ENSGT00390000002731"/>
<organism evidence="7 8">
    <name type="scientific">Scleropages formosus</name>
    <name type="common">Asian bonytongue</name>
    <name type="synonym">Osteoglossum formosum</name>
    <dbReference type="NCBI Taxonomy" id="113540"/>
    <lineage>
        <taxon>Eukaryota</taxon>
        <taxon>Metazoa</taxon>
        <taxon>Chordata</taxon>
        <taxon>Craniata</taxon>
        <taxon>Vertebrata</taxon>
        <taxon>Euteleostomi</taxon>
        <taxon>Actinopterygii</taxon>
        <taxon>Neopterygii</taxon>
        <taxon>Teleostei</taxon>
        <taxon>Osteoglossocephala</taxon>
        <taxon>Osteoglossomorpha</taxon>
        <taxon>Osteoglossiformes</taxon>
        <taxon>Osteoglossidae</taxon>
        <taxon>Scleropages</taxon>
    </lineage>
</organism>
<dbReference type="Pfam" id="PF01885">
    <property type="entry name" value="PTS_2-RNA"/>
    <property type="match status" value="1"/>
</dbReference>
<evidence type="ECO:0000256" key="3">
    <source>
        <dbReference type="ARBA" id="ARBA00012007"/>
    </source>
</evidence>
<gene>
    <name evidence="7" type="primary">TRPT1</name>
    <name evidence="7" type="synonym">trpt1</name>
</gene>
<dbReference type="EC" id="2.7.1.160" evidence="3"/>
<evidence type="ECO:0000256" key="5">
    <source>
        <dbReference type="ARBA" id="ARBA00023027"/>
    </source>
</evidence>
<comment type="function">
    <text evidence="1">Catalyzes the last step of tRNA splicing, the transfer of the splice junction 2'-phosphate from ligated tRNA to NAD to produce ADP-ribose 1''-2'' cyclic phosphate.</text>
</comment>
<dbReference type="RefSeq" id="XP_018592748.2">
    <property type="nucleotide sequence ID" value="XM_018737232.2"/>
</dbReference>
<sequence length="224" mass="25477">MERKRGRGRRRQGCRGDEDLDVRLSKSLSFVLRHGAARMRLNMSSDGFLLVEDLLSHPQFHSFSLEDIERVVANNDKQRFKLRRHPSTGQLEIRANQGHSFQVVDLELREVHLDSPDCPKEAVHGSYLKHWPSIRTHGLSRMKRTHIHLAPGLPEESTVISGMRQNCDLAIYVDVCKALADGILFFWSDNGVLLTPGDTDGRLAAKYFTRAVQLKPTNCELPLE</sequence>
<dbReference type="AlphaFoldDB" id="A0A8C9R892"/>
<dbReference type="InterPro" id="IPR042081">
    <property type="entry name" value="RNA_2'-PTrans_C"/>
</dbReference>
<dbReference type="OrthoDB" id="419694at2759"/>